<evidence type="ECO:0008006" key="3">
    <source>
        <dbReference type="Google" id="ProtNLM"/>
    </source>
</evidence>
<name>A0AAV9A9A6_ACOGR</name>
<reference evidence="1" key="1">
    <citation type="journal article" date="2023" name="Nat. Commun.">
        <title>Diploid and tetraploid genomes of Acorus and the evolution of monocots.</title>
        <authorList>
            <person name="Ma L."/>
            <person name="Liu K.W."/>
            <person name="Li Z."/>
            <person name="Hsiao Y.Y."/>
            <person name="Qi Y."/>
            <person name="Fu T."/>
            <person name="Tang G.D."/>
            <person name="Zhang D."/>
            <person name="Sun W.H."/>
            <person name="Liu D.K."/>
            <person name="Li Y."/>
            <person name="Chen G.Z."/>
            <person name="Liu X.D."/>
            <person name="Liao X.Y."/>
            <person name="Jiang Y.T."/>
            <person name="Yu X."/>
            <person name="Hao Y."/>
            <person name="Huang J."/>
            <person name="Zhao X.W."/>
            <person name="Ke S."/>
            <person name="Chen Y.Y."/>
            <person name="Wu W.L."/>
            <person name="Hsu J.L."/>
            <person name="Lin Y.F."/>
            <person name="Huang M.D."/>
            <person name="Li C.Y."/>
            <person name="Huang L."/>
            <person name="Wang Z.W."/>
            <person name="Zhao X."/>
            <person name="Zhong W.Y."/>
            <person name="Peng D.H."/>
            <person name="Ahmad S."/>
            <person name="Lan S."/>
            <person name="Zhang J.S."/>
            <person name="Tsai W.C."/>
            <person name="Van de Peer Y."/>
            <person name="Liu Z.J."/>
        </authorList>
    </citation>
    <scope>NUCLEOTIDE SEQUENCE</scope>
    <source>
        <strain evidence="1">SCP</strain>
    </source>
</reference>
<gene>
    <name evidence="1" type="ORF">QJS04_geneDACA019495</name>
</gene>
<dbReference type="EMBL" id="JAUJYN010000011">
    <property type="protein sequence ID" value="KAK1260631.1"/>
    <property type="molecule type" value="Genomic_DNA"/>
</dbReference>
<sequence>MYKQNPNGVERVKRRGPEQYNSLLTGVFNVLKRIQGQIRTQGLNGPCKLESFRPVSQNFHPTF</sequence>
<organism evidence="1 2">
    <name type="scientific">Acorus gramineus</name>
    <name type="common">Dwarf sweet flag</name>
    <dbReference type="NCBI Taxonomy" id="55184"/>
    <lineage>
        <taxon>Eukaryota</taxon>
        <taxon>Viridiplantae</taxon>
        <taxon>Streptophyta</taxon>
        <taxon>Embryophyta</taxon>
        <taxon>Tracheophyta</taxon>
        <taxon>Spermatophyta</taxon>
        <taxon>Magnoliopsida</taxon>
        <taxon>Liliopsida</taxon>
        <taxon>Acoraceae</taxon>
        <taxon>Acorus</taxon>
    </lineage>
</organism>
<dbReference type="AlphaFoldDB" id="A0AAV9A9A6"/>
<comment type="caution">
    <text evidence="1">The sequence shown here is derived from an EMBL/GenBank/DDBJ whole genome shotgun (WGS) entry which is preliminary data.</text>
</comment>
<dbReference type="Proteomes" id="UP001179952">
    <property type="component" value="Unassembled WGS sequence"/>
</dbReference>
<evidence type="ECO:0000313" key="1">
    <source>
        <dbReference type="EMBL" id="KAK1260631.1"/>
    </source>
</evidence>
<evidence type="ECO:0000313" key="2">
    <source>
        <dbReference type="Proteomes" id="UP001179952"/>
    </source>
</evidence>
<proteinExistence type="predicted"/>
<reference evidence="1" key="2">
    <citation type="submission" date="2023-06" db="EMBL/GenBank/DDBJ databases">
        <authorList>
            <person name="Ma L."/>
            <person name="Liu K.-W."/>
            <person name="Li Z."/>
            <person name="Hsiao Y.-Y."/>
            <person name="Qi Y."/>
            <person name="Fu T."/>
            <person name="Tang G."/>
            <person name="Zhang D."/>
            <person name="Sun W.-H."/>
            <person name="Liu D.-K."/>
            <person name="Li Y."/>
            <person name="Chen G.-Z."/>
            <person name="Liu X.-D."/>
            <person name="Liao X.-Y."/>
            <person name="Jiang Y.-T."/>
            <person name="Yu X."/>
            <person name="Hao Y."/>
            <person name="Huang J."/>
            <person name="Zhao X.-W."/>
            <person name="Ke S."/>
            <person name="Chen Y.-Y."/>
            <person name="Wu W.-L."/>
            <person name="Hsu J.-L."/>
            <person name="Lin Y.-F."/>
            <person name="Huang M.-D."/>
            <person name="Li C.-Y."/>
            <person name="Huang L."/>
            <person name="Wang Z.-W."/>
            <person name="Zhao X."/>
            <person name="Zhong W.-Y."/>
            <person name="Peng D.-H."/>
            <person name="Ahmad S."/>
            <person name="Lan S."/>
            <person name="Zhang J.-S."/>
            <person name="Tsai W.-C."/>
            <person name="Van De Peer Y."/>
            <person name="Liu Z.-J."/>
        </authorList>
    </citation>
    <scope>NUCLEOTIDE SEQUENCE</scope>
    <source>
        <strain evidence="1">SCP</strain>
        <tissue evidence="1">Leaves</tissue>
    </source>
</reference>
<accession>A0AAV9A9A6</accession>
<keyword evidence="2" id="KW-1185">Reference proteome</keyword>
<protein>
    <recommendedName>
        <fullName evidence="3">Transposase</fullName>
    </recommendedName>
</protein>